<protein>
    <recommendedName>
        <fullName evidence="5">MYND-type domain-containing protein</fullName>
    </recommendedName>
</protein>
<evidence type="ECO:0000256" key="4">
    <source>
        <dbReference type="PROSITE-ProRule" id="PRU00134"/>
    </source>
</evidence>
<evidence type="ECO:0000313" key="7">
    <source>
        <dbReference type="Proteomes" id="UP000076798"/>
    </source>
</evidence>
<keyword evidence="2 4" id="KW-0863">Zinc-finger</keyword>
<keyword evidence="3" id="KW-0862">Zinc</keyword>
<evidence type="ECO:0000256" key="1">
    <source>
        <dbReference type="ARBA" id="ARBA00022723"/>
    </source>
</evidence>
<reference evidence="6 7" key="1">
    <citation type="journal article" date="2016" name="Mol. Biol. Evol.">
        <title>Comparative Genomics of Early-Diverging Mushroom-Forming Fungi Provides Insights into the Origins of Lignocellulose Decay Capabilities.</title>
        <authorList>
            <person name="Nagy L.G."/>
            <person name="Riley R."/>
            <person name="Tritt A."/>
            <person name="Adam C."/>
            <person name="Daum C."/>
            <person name="Floudas D."/>
            <person name="Sun H."/>
            <person name="Yadav J.S."/>
            <person name="Pangilinan J."/>
            <person name="Larsson K.H."/>
            <person name="Matsuura K."/>
            <person name="Barry K."/>
            <person name="Labutti K."/>
            <person name="Kuo R."/>
            <person name="Ohm R.A."/>
            <person name="Bhattacharya S.S."/>
            <person name="Shirouzu T."/>
            <person name="Yoshinaga Y."/>
            <person name="Martin F.M."/>
            <person name="Grigoriev I.V."/>
            <person name="Hibbett D.S."/>
        </authorList>
    </citation>
    <scope>NUCLEOTIDE SEQUENCE [LARGE SCALE GENOMIC DNA]</scope>
    <source>
        <strain evidence="6 7">HHB10207 ss-3</strain>
    </source>
</reference>
<name>A0A166FUJ3_9AGAM</name>
<evidence type="ECO:0000256" key="3">
    <source>
        <dbReference type="ARBA" id="ARBA00022833"/>
    </source>
</evidence>
<sequence>MLRCIVCETPTKKTCHGCSATPYCSTNCQKKDWIVHVVVCHQPGREVTTADRLAAMVLSGHLELKDATMSDYGFPNLSCREDMATLLHIYREVFTILDIKPKSLHRWRLEDTLYSNLLKAYEEAGAKVNLTHHAWLRQHSDIFNPATAQSPARMWRHDVMEKVVTHVVGMAKSSSELVMLSEMASWPPHTKLCWDFYLTVFGGTKPTVHSPEPWIKFGFCVEDKLDGDAVPWEGPIQHLYSELMQRCTFGEFCKAFNTSCLVDLMDKHGLQERRLALPKATEFQRILLQSPYHIPPIWGLKSLMIHPSEIQSSHVLPFGFANCRAEKDAFQLVRFYATLLEKPDVSIFRVQHAAEQDRLYQFAMGLPGFAPSTSEKRFLRRVLRTQNKARYGSKLPPCYS</sequence>
<dbReference type="STRING" id="1314776.A0A166FUJ3"/>
<dbReference type="InterPro" id="IPR002893">
    <property type="entry name" value="Znf_MYND"/>
</dbReference>
<accession>A0A166FUJ3</accession>
<dbReference type="PROSITE" id="PS50865">
    <property type="entry name" value="ZF_MYND_2"/>
    <property type="match status" value="1"/>
</dbReference>
<dbReference type="AlphaFoldDB" id="A0A166FUJ3"/>
<evidence type="ECO:0000259" key="5">
    <source>
        <dbReference type="PROSITE" id="PS50865"/>
    </source>
</evidence>
<feature type="domain" description="MYND-type" evidence="5">
    <location>
        <begin position="4"/>
        <end position="40"/>
    </location>
</feature>
<dbReference type="Pfam" id="PF01753">
    <property type="entry name" value="zf-MYND"/>
    <property type="match status" value="1"/>
</dbReference>
<organism evidence="6 7">
    <name type="scientific">Sistotremastrum suecicum HHB10207 ss-3</name>
    <dbReference type="NCBI Taxonomy" id="1314776"/>
    <lineage>
        <taxon>Eukaryota</taxon>
        <taxon>Fungi</taxon>
        <taxon>Dikarya</taxon>
        <taxon>Basidiomycota</taxon>
        <taxon>Agaricomycotina</taxon>
        <taxon>Agaricomycetes</taxon>
        <taxon>Sistotremastrales</taxon>
        <taxon>Sistotremastraceae</taxon>
        <taxon>Sistotremastrum</taxon>
    </lineage>
</organism>
<keyword evidence="7" id="KW-1185">Reference proteome</keyword>
<dbReference type="GO" id="GO:0008270">
    <property type="term" value="F:zinc ion binding"/>
    <property type="evidence" value="ECO:0007669"/>
    <property type="project" value="UniProtKB-KW"/>
</dbReference>
<gene>
    <name evidence="6" type="ORF">SISSUDRAFT_1117864</name>
</gene>
<dbReference type="OrthoDB" id="437457at2759"/>
<keyword evidence="1" id="KW-0479">Metal-binding</keyword>
<dbReference type="Proteomes" id="UP000076798">
    <property type="component" value="Unassembled WGS sequence"/>
</dbReference>
<evidence type="ECO:0000256" key="2">
    <source>
        <dbReference type="ARBA" id="ARBA00022771"/>
    </source>
</evidence>
<evidence type="ECO:0000313" key="6">
    <source>
        <dbReference type="EMBL" id="KZT41010.1"/>
    </source>
</evidence>
<dbReference type="SUPFAM" id="SSF144232">
    <property type="entry name" value="HIT/MYND zinc finger-like"/>
    <property type="match status" value="1"/>
</dbReference>
<dbReference type="Gene3D" id="6.10.140.2220">
    <property type="match status" value="1"/>
</dbReference>
<proteinExistence type="predicted"/>
<dbReference type="PROSITE" id="PS01360">
    <property type="entry name" value="ZF_MYND_1"/>
    <property type="match status" value="1"/>
</dbReference>
<dbReference type="EMBL" id="KV428025">
    <property type="protein sequence ID" value="KZT41010.1"/>
    <property type="molecule type" value="Genomic_DNA"/>
</dbReference>